<dbReference type="InterPro" id="IPR004821">
    <property type="entry name" value="Cyt_trans-like"/>
</dbReference>
<dbReference type="Proteomes" id="UP000053237">
    <property type="component" value="Unassembled WGS sequence"/>
</dbReference>
<dbReference type="GO" id="GO:0000309">
    <property type="term" value="F:nicotinamide-nucleotide adenylyltransferase activity"/>
    <property type="evidence" value="ECO:0007669"/>
    <property type="project" value="TreeGrafter"/>
</dbReference>
<dbReference type="PANTHER" id="PTHR31285">
    <property type="entry name" value="NICOTINAMIDE MONONUCLEOTIDE ADENYLYLTRANSFERASE"/>
    <property type="match status" value="1"/>
</dbReference>
<dbReference type="GO" id="GO:0016887">
    <property type="term" value="F:ATP hydrolysis activity"/>
    <property type="evidence" value="ECO:0007669"/>
    <property type="project" value="TreeGrafter"/>
</dbReference>
<dbReference type="Pfam" id="PF01467">
    <property type="entry name" value="CTP_transf_like"/>
    <property type="match status" value="1"/>
</dbReference>
<organism evidence="2 3">
    <name type="scientific">Albugo candida</name>
    <dbReference type="NCBI Taxonomy" id="65357"/>
    <lineage>
        <taxon>Eukaryota</taxon>
        <taxon>Sar</taxon>
        <taxon>Stramenopiles</taxon>
        <taxon>Oomycota</taxon>
        <taxon>Peronosporomycetes</taxon>
        <taxon>Albuginales</taxon>
        <taxon>Albuginaceae</taxon>
        <taxon>Albugo</taxon>
    </lineage>
</organism>
<dbReference type="InterPro" id="IPR014729">
    <property type="entry name" value="Rossmann-like_a/b/a_fold"/>
</dbReference>
<reference evidence="2 3" key="1">
    <citation type="submission" date="2012-05" db="EMBL/GenBank/DDBJ databases">
        <title>Recombination and specialization in a pathogen metapopulation.</title>
        <authorList>
            <person name="Gardiner A."/>
            <person name="Kemen E."/>
            <person name="Schultz-Larsen T."/>
            <person name="MacLean D."/>
            <person name="Van Oosterhout C."/>
            <person name="Jones J.D.G."/>
        </authorList>
    </citation>
    <scope>NUCLEOTIDE SEQUENCE [LARGE SCALE GENOMIC DNA]</scope>
    <source>
        <strain evidence="2 3">Ac Nc2</strain>
    </source>
</reference>
<protein>
    <recommendedName>
        <fullName evidence="1">Cytidyltransferase-like domain-containing protein</fullName>
    </recommendedName>
</protein>
<dbReference type="PANTHER" id="PTHR31285:SF0">
    <property type="entry name" value="NICOTINAMIDE MONONUCLEOTIDE ADENYLYLTRANSFERASE"/>
    <property type="match status" value="1"/>
</dbReference>
<name>A0A024GQF7_9STRA</name>
<dbReference type="AlphaFoldDB" id="A0A024GQF7"/>
<dbReference type="GO" id="GO:0005737">
    <property type="term" value="C:cytoplasm"/>
    <property type="evidence" value="ECO:0007669"/>
    <property type="project" value="TreeGrafter"/>
</dbReference>
<comment type="caution">
    <text evidence="2">The sequence shown here is derived from an EMBL/GenBank/DDBJ whole genome shotgun (WGS) entry which is preliminary data.</text>
</comment>
<dbReference type="OrthoDB" id="5591297at2759"/>
<sequence>MQSLVERLIQSLYACKRFKVAGSITGGGVSACNLLVSSGSSSTILELCVPYSRASLIESLTAVHFSPKTSFCSLQIAEEMASYSVSRADFLLQQQRKNDFFWNESFSELTERYESILGIGCTASLKTNRLKRSGTDRCFVSVCHASKRTKADNVQIAQRIHQTYEIIFDPQHTRQEQDQLAAFWIVYALSRASGLCQSDRMELRDHLLSKTKVTESESCRLAGDNAFDLITNVAIAPSNRFGSVLFLGDGNVESLREIIVDIPFRGLVFPGSFNPLHNGHIELIQAAQNVVQKHFHTTELPSIAFEIAVQNADKGKLNGNEIQRRTAQFSDRSDVLPVFVTNATLFSEKAKLFRQSWFVIGADTAIRLVDSKYYGDECKMAITLNEIISTSECRFVVAGRYVEAYGRYCSAMEIVENVIPKFFRHAFLPIDEEIFRNDISSTALRERAEEKLRVK</sequence>
<gene>
    <name evidence="2" type="ORF">BN9_103890</name>
</gene>
<evidence type="ECO:0000313" key="2">
    <source>
        <dbReference type="EMBL" id="CCI49135.1"/>
    </source>
</evidence>
<dbReference type="Gene3D" id="3.40.50.620">
    <property type="entry name" value="HUPs"/>
    <property type="match status" value="1"/>
</dbReference>
<dbReference type="EMBL" id="CAIX01000274">
    <property type="protein sequence ID" value="CCI49135.1"/>
    <property type="molecule type" value="Genomic_DNA"/>
</dbReference>
<evidence type="ECO:0000259" key="1">
    <source>
        <dbReference type="Pfam" id="PF01467"/>
    </source>
</evidence>
<dbReference type="PROSITE" id="PS51257">
    <property type="entry name" value="PROKAR_LIPOPROTEIN"/>
    <property type="match status" value="1"/>
</dbReference>
<dbReference type="InParanoid" id="A0A024GQF7"/>
<accession>A0A024GQF7</accession>
<proteinExistence type="predicted"/>
<keyword evidence="3" id="KW-1185">Reference proteome</keyword>
<dbReference type="SUPFAM" id="SSF52374">
    <property type="entry name" value="Nucleotidylyl transferase"/>
    <property type="match status" value="1"/>
</dbReference>
<evidence type="ECO:0000313" key="3">
    <source>
        <dbReference type="Proteomes" id="UP000053237"/>
    </source>
</evidence>
<feature type="domain" description="Cytidyltransferase-like" evidence="1">
    <location>
        <begin position="268"/>
        <end position="447"/>
    </location>
</feature>
<dbReference type="GO" id="GO:0005634">
    <property type="term" value="C:nucleus"/>
    <property type="evidence" value="ECO:0007669"/>
    <property type="project" value="TreeGrafter"/>
</dbReference>